<evidence type="ECO:0000259" key="7">
    <source>
        <dbReference type="Pfam" id="PF02777"/>
    </source>
</evidence>
<proteinExistence type="inferred from homology"/>
<keyword evidence="9" id="KW-1185">Reference proteome</keyword>
<dbReference type="Gene3D" id="3.55.40.20">
    <property type="entry name" value="Iron/manganese superoxide dismutase, C-terminal domain"/>
    <property type="match status" value="1"/>
</dbReference>
<reference evidence="8 9" key="1">
    <citation type="submission" date="2024-02" db="EMBL/GenBank/DDBJ databases">
        <title>Seven novel Bacillus-like species.</title>
        <authorList>
            <person name="Liu G."/>
        </authorList>
    </citation>
    <scope>NUCLEOTIDE SEQUENCE [LARGE SCALE GENOMIC DNA]</scope>
    <source>
        <strain evidence="8 9">FJAT-53654</strain>
    </source>
</reference>
<evidence type="ECO:0000259" key="6">
    <source>
        <dbReference type="Pfam" id="PF00081"/>
    </source>
</evidence>
<dbReference type="Pfam" id="PF02777">
    <property type="entry name" value="Sod_Fe_C"/>
    <property type="match status" value="1"/>
</dbReference>
<dbReference type="Gene3D" id="1.10.287.990">
    <property type="entry name" value="Fe,Mn superoxide dismutase (SOD) domain"/>
    <property type="match status" value="1"/>
</dbReference>
<dbReference type="InterPro" id="IPR036324">
    <property type="entry name" value="Mn/Fe_SOD_N_sf"/>
</dbReference>
<dbReference type="PANTHER" id="PTHR11404">
    <property type="entry name" value="SUPEROXIDE DISMUTASE 2"/>
    <property type="match status" value="1"/>
</dbReference>
<keyword evidence="4 8" id="KW-0560">Oxidoreductase</keyword>
<accession>A0ABZ2N1H2</accession>
<evidence type="ECO:0000256" key="3">
    <source>
        <dbReference type="ARBA" id="ARBA00022723"/>
    </source>
</evidence>
<feature type="domain" description="Manganese/iron superoxide dismutase C-terminal" evidence="7">
    <location>
        <begin position="191"/>
        <end position="293"/>
    </location>
</feature>
<dbReference type="PANTHER" id="PTHR11404:SF6">
    <property type="entry name" value="SUPEROXIDE DISMUTASE [MN], MITOCHONDRIAL"/>
    <property type="match status" value="1"/>
</dbReference>
<sequence>MRLSKEYIVSMRQWCDEILASYHEIFKKLQERDISNKLDDWKQQLTQFQNELTEESTMEEMEIYERANQLYLQFDGYFEVRDAKELDEKSRVQTHSGTVPIGEHTLPPLPYNYDALEPYIHQEIMRLHHDKHHKSYVDGLNKAEKEMQKARTSNNFDLIKHWEREAAFHGAGHYLHTIFWTIMSPNGGGKPSGMLMREINQSFGSFEKFKAHFTEAANNVEGVGWAILVWSPRSRRLEILQAEKHQNLSQWDVVPILVLDVWEHAYYLQYKNERKKYVDNWWNIVNWREVERRFHEAQQLKWKPF</sequence>
<dbReference type="InterPro" id="IPR019833">
    <property type="entry name" value="Mn/Fe_SOD_BS"/>
</dbReference>
<dbReference type="InterPro" id="IPR036314">
    <property type="entry name" value="SOD_C_sf"/>
</dbReference>
<evidence type="ECO:0000313" key="9">
    <source>
        <dbReference type="Proteomes" id="UP001368328"/>
    </source>
</evidence>
<dbReference type="InterPro" id="IPR019831">
    <property type="entry name" value="Mn/Fe_SOD_N"/>
</dbReference>
<comment type="similarity">
    <text evidence="1">Belongs to the iron/manganese superoxide dismutase family.</text>
</comment>
<dbReference type="InterPro" id="IPR019832">
    <property type="entry name" value="Mn/Fe_SOD_C"/>
</dbReference>
<dbReference type="Proteomes" id="UP001368328">
    <property type="component" value="Chromosome"/>
</dbReference>
<dbReference type="InterPro" id="IPR050265">
    <property type="entry name" value="Fe/Mn_Superoxide_Dismutase"/>
</dbReference>
<keyword evidence="3" id="KW-0479">Metal-binding</keyword>
<dbReference type="EMBL" id="CP147403">
    <property type="protein sequence ID" value="WXB91334.1"/>
    <property type="molecule type" value="Genomic_DNA"/>
</dbReference>
<feature type="coiled-coil region" evidence="5">
    <location>
        <begin position="31"/>
        <end position="58"/>
    </location>
</feature>
<organism evidence="8 9">
    <name type="scientific">Metabacillus rhizosphaerae</name>
    <dbReference type="NCBI Taxonomy" id="3117747"/>
    <lineage>
        <taxon>Bacteria</taxon>
        <taxon>Bacillati</taxon>
        <taxon>Bacillota</taxon>
        <taxon>Bacilli</taxon>
        <taxon>Bacillales</taxon>
        <taxon>Bacillaceae</taxon>
        <taxon>Metabacillus</taxon>
    </lineage>
</organism>
<dbReference type="PROSITE" id="PS00088">
    <property type="entry name" value="SOD_MN"/>
    <property type="match status" value="1"/>
</dbReference>
<feature type="domain" description="Manganese/iron superoxide dismutase N-terminal" evidence="6">
    <location>
        <begin position="103"/>
        <end position="184"/>
    </location>
</feature>
<dbReference type="SUPFAM" id="SSF54719">
    <property type="entry name" value="Fe,Mn superoxide dismutase (SOD), C-terminal domain"/>
    <property type="match status" value="1"/>
</dbReference>
<evidence type="ECO:0000256" key="2">
    <source>
        <dbReference type="ARBA" id="ARBA00012682"/>
    </source>
</evidence>
<gene>
    <name evidence="8" type="ORF">WCV66_14255</name>
</gene>
<dbReference type="PRINTS" id="PR01703">
    <property type="entry name" value="MNSODISMTASE"/>
</dbReference>
<dbReference type="SUPFAM" id="SSF46609">
    <property type="entry name" value="Fe,Mn superoxide dismutase (SOD), N-terminal domain"/>
    <property type="match status" value="1"/>
</dbReference>
<protein>
    <recommendedName>
        <fullName evidence="2">superoxide dismutase</fullName>
        <ecNumber evidence="2">1.15.1.1</ecNumber>
    </recommendedName>
</protein>
<evidence type="ECO:0000256" key="1">
    <source>
        <dbReference type="ARBA" id="ARBA00008714"/>
    </source>
</evidence>
<keyword evidence="5" id="KW-0175">Coiled coil</keyword>
<name>A0ABZ2N1H2_9BACI</name>
<evidence type="ECO:0000256" key="5">
    <source>
        <dbReference type="SAM" id="Coils"/>
    </source>
</evidence>
<evidence type="ECO:0000256" key="4">
    <source>
        <dbReference type="ARBA" id="ARBA00023002"/>
    </source>
</evidence>
<dbReference type="Pfam" id="PF00081">
    <property type="entry name" value="Sod_Fe_N"/>
    <property type="match status" value="1"/>
</dbReference>
<evidence type="ECO:0000313" key="8">
    <source>
        <dbReference type="EMBL" id="WXB91334.1"/>
    </source>
</evidence>
<dbReference type="GO" id="GO:0004784">
    <property type="term" value="F:superoxide dismutase activity"/>
    <property type="evidence" value="ECO:0007669"/>
    <property type="project" value="UniProtKB-EC"/>
</dbReference>
<dbReference type="EC" id="1.15.1.1" evidence="2"/>
<dbReference type="InterPro" id="IPR001189">
    <property type="entry name" value="Mn/Fe_SOD"/>
</dbReference>